<dbReference type="Pfam" id="PF07729">
    <property type="entry name" value="FCD"/>
    <property type="match status" value="1"/>
</dbReference>
<comment type="caution">
    <text evidence="5">The sequence shown here is derived from an EMBL/GenBank/DDBJ whole genome shotgun (WGS) entry which is preliminary data.</text>
</comment>
<keyword evidence="1" id="KW-0805">Transcription regulation</keyword>
<evidence type="ECO:0000256" key="2">
    <source>
        <dbReference type="ARBA" id="ARBA00023125"/>
    </source>
</evidence>
<dbReference type="InterPro" id="IPR011711">
    <property type="entry name" value="GntR_C"/>
</dbReference>
<dbReference type="InterPro" id="IPR000524">
    <property type="entry name" value="Tscrpt_reg_HTH_GntR"/>
</dbReference>
<keyword evidence="6" id="KW-1185">Reference proteome</keyword>
<dbReference type="GO" id="GO:0003677">
    <property type="term" value="F:DNA binding"/>
    <property type="evidence" value="ECO:0007669"/>
    <property type="project" value="UniProtKB-KW"/>
</dbReference>
<dbReference type="Gene3D" id="1.20.120.530">
    <property type="entry name" value="GntR ligand-binding domain-like"/>
    <property type="match status" value="1"/>
</dbReference>
<evidence type="ECO:0000313" key="6">
    <source>
        <dbReference type="Proteomes" id="UP001138997"/>
    </source>
</evidence>
<dbReference type="PROSITE" id="PS50949">
    <property type="entry name" value="HTH_GNTR"/>
    <property type="match status" value="1"/>
</dbReference>
<sequence length="216" mass="23748">MRRSAAISGTAETRIVEILRERILAGELVGGDRLRQLDVSEELGVSTTPVREAFRSLAAEGLLQIDSHRGAVVREMSPAELLEIYQLQLLVERDNLGHALARMTAQALAEAEQAQEAMRQTEDAVQWVLLNRDFHLALALPAGRPRVYRLLSDLLNLTAVQIRGDIDSWDGRRAQALAEHDRLLQAVRAGQAQTAAAVLTEHTSAPIRNLEGVLGQ</sequence>
<accession>A0A9X1NI33</accession>
<dbReference type="Pfam" id="PF00392">
    <property type="entry name" value="GntR"/>
    <property type="match status" value="1"/>
</dbReference>
<dbReference type="RefSeq" id="WP_231446042.1">
    <property type="nucleotide sequence ID" value="NZ_JAJOMB010000014.1"/>
</dbReference>
<evidence type="ECO:0000313" key="5">
    <source>
        <dbReference type="EMBL" id="MCD5313954.1"/>
    </source>
</evidence>
<reference evidence="5" key="1">
    <citation type="submission" date="2021-11" db="EMBL/GenBank/DDBJ databases">
        <title>Streptomyces corallinus and Kineosporia corallina sp. nov., two new coral-derived marine actinobacteria.</title>
        <authorList>
            <person name="Buangrab K."/>
            <person name="Sutthacheep M."/>
            <person name="Yeemin T."/>
            <person name="Harunari E."/>
            <person name="Igarashi Y."/>
            <person name="Sripreechasak P."/>
            <person name="Kanchanasin P."/>
            <person name="Tanasupawat S."/>
            <person name="Phongsopitanun W."/>
        </authorList>
    </citation>
    <scope>NUCLEOTIDE SEQUENCE</scope>
    <source>
        <strain evidence="5">JCM 31032</strain>
    </source>
</reference>
<protein>
    <submittedName>
        <fullName evidence="5">GntR family transcriptional regulator</fullName>
    </submittedName>
</protein>
<dbReference type="InterPro" id="IPR036388">
    <property type="entry name" value="WH-like_DNA-bd_sf"/>
</dbReference>
<dbReference type="Proteomes" id="UP001138997">
    <property type="component" value="Unassembled WGS sequence"/>
</dbReference>
<dbReference type="PANTHER" id="PTHR43537">
    <property type="entry name" value="TRANSCRIPTIONAL REGULATOR, GNTR FAMILY"/>
    <property type="match status" value="1"/>
</dbReference>
<evidence type="ECO:0000259" key="4">
    <source>
        <dbReference type="PROSITE" id="PS50949"/>
    </source>
</evidence>
<dbReference type="CDD" id="cd07377">
    <property type="entry name" value="WHTH_GntR"/>
    <property type="match status" value="1"/>
</dbReference>
<gene>
    <name evidence="5" type="ORF">LR394_23895</name>
</gene>
<dbReference type="GO" id="GO:0003700">
    <property type="term" value="F:DNA-binding transcription factor activity"/>
    <property type="evidence" value="ECO:0007669"/>
    <property type="project" value="InterPro"/>
</dbReference>
<dbReference type="SUPFAM" id="SSF48008">
    <property type="entry name" value="GntR ligand-binding domain-like"/>
    <property type="match status" value="1"/>
</dbReference>
<keyword evidence="3" id="KW-0804">Transcription</keyword>
<dbReference type="SMART" id="SM00895">
    <property type="entry name" value="FCD"/>
    <property type="match status" value="1"/>
</dbReference>
<evidence type="ECO:0000256" key="1">
    <source>
        <dbReference type="ARBA" id="ARBA00023015"/>
    </source>
</evidence>
<keyword evidence="2" id="KW-0238">DNA-binding</keyword>
<dbReference type="PANTHER" id="PTHR43537:SF24">
    <property type="entry name" value="GLUCONATE OPERON TRANSCRIPTIONAL REPRESSOR"/>
    <property type="match status" value="1"/>
</dbReference>
<dbReference type="InterPro" id="IPR036390">
    <property type="entry name" value="WH_DNA-bd_sf"/>
</dbReference>
<dbReference type="InterPro" id="IPR008920">
    <property type="entry name" value="TF_FadR/GntR_C"/>
</dbReference>
<dbReference type="SMART" id="SM00345">
    <property type="entry name" value="HTH_GNTR"/>
    <property type="match status" value="1"/>
</dbReference>
<dbReference type="Gene3D" id="1.10.10.10">
    <property type="entry name" value="Winged helix-like DNA-binding domain superfamily/Winged helix DNA-binding domain"/>
    <property type="match status" value="1"/>
</dbReference>
<proteinExistence type="predicted"/>
<name>A0A9X1NI33_9ACTN</name>
<dbReference type="SUPFAM" id="SSF46785">
    <property type="entry name" value="Winged helix' DNA-binding domain"/>
    <property type="match status" value="1"/>
</dbReference>
<feature type="domain" description="HTH gntR-type" evidence="4">
    <location>
        <begin position="9"/>
        <end position="76"/>
    </location>
</feature>
<dbReference type="AlphaFoldDB" id="A0A9X1NI33"/>
<evidence type="ECO:0000256" key="3">
    <source>
        <dbReference type="ARBA" id="ARBA00023163"/>
    </source>
</evidence>
<dbReference type="EMBL" id="JAJOMB010000014">
    <property type="protein sequence ID" value="MCD5313954.1"/>
    <property type="molecule type" value="Genomic_DNA"/>
</dbReference>
<organism evidence="5 6">
    <name type="scientific">Kineosporia babensis</name>
    <dbReference type="NCBI Taxonomy" id="499548"/>
    <lineage>
        <taxon>Bacteria</taxon>
        <taxon>Bacillati</taxon>
        <taxon>Actinomycetota</taxon>
        <taxon>Actinomycetes</taxon>
        <taxon>Kineosporiales</taxon>
        <taxon>Kineosporiaceae</taxon>
        <taxon>Kineosporia</taxon>
    </lineage>
</organism>